<proteinExistence type="predicted"/>
<gene>
    <name evidence="1" type="ORF">PHPALM_30289</name>
</gene>
<accession>A0A2P4X5H8</accession>
<evidence type="ECO:0000313" key="1">
    <source>
        <dbReference type="EMBL" id="POM60807.1"/>
    </source>
</evidence>
<organism evidence="1 2">
    <name type="scientific">Phytophthora palmivora</name>
    <dbReference type="NCBI Taxonomy" id="4796"/>
    <lineage>
        <taxon>Eukaryota</taxon>
        <taxon>Sar</taxon>
        <taxon>Stramenopiles</taxon>
        <taxon>Oomycota</taxon>
        <taxon>Peronosporomycetes</taxon>
        <taxon>Peronosporales</taxon>
        <taxon>Peronosporaceae</taxon>
        <taxon>Phytophthora</taxon>
    </lineage>
</organism>
<dbReference type="Proteomes" id="UP000237271">
    <property type="component" value="Unassembled WGS sequence"/>
</dbReference>
<sequence length="214" mass="24241">MATRTGRLVVDPRTGKMVDEYKEDQMAVALFDPECTKPEDNKFQFVVRSDFTVPQINQLFECNAALLKDPFGNVIWPKDWMTQVLPPSGTDRWYYIIHERVEPMPQDDLKDPLYTGGALLVLAFVPAQCESIDIRTWLLFGIIQEFKPLLRLKPLVATAERKLKVLKEKINALPVMDLDGTTQEQTDTRKKLAGAMNAQVKELTDEVNDGGSNA</sequence>
<dbReference type="AlphaFoldDB" id="A0A2P4X5H8"/>
<protein>
    <submittedName>
        <fullName evidence="1">Uncharacterized protein</fullName>
    </submittedName>
</protein>
<dbReference type="OrthoDB" id="161805at2759"/>
<dbReference type="EMBL" id="NCKW01016775">
    <property type="protein sequence ID" value="POM60807.1"/>
    <property type="molecule type" value="Genomic_DNA"/>
</dbReference>
<evidence type="ECO:0000313" key="2">
    <source>
        <dbReference type="Proteomes" id="UP000237271"/>
    </source>
</evidence>
<name>A0A2P4X5H8_9STRA</name>
<reference evidence="1 2" key="1">
    <citation type="journal article" date="2017" name="Genome Biol. Evol.">
        <title>Phytophthora megakarya and P. palmivora, closely related causal agents of cacao black pod rot, underwent increases in genome sizes and gene numbers by different mechanisms.</title>
        <authorList>
            <person name="Ali S.S."/>
            <person name="Shao J."/>
            <person name="Lary D.J."/>
            <person name="Kronmiller B."/>
            <person name="Shen D."/>
            <person name="Strem M.D."/>
            <person name="Amoako-Attah I."/>
            <person name="Akrofi A.Y."/>
            <person name="Begoude B.A."/>
            <person name="Ten Hoopen G.M."/>
            <person name="Coulibaly K."/>
            <person name="Kebe B.I."/>
            <person name="Melnick R.L."/>
            <person name="Guiltinan M.J."/>
            <person name="Tyler B.M."/>
            <person name="Meinhardt L.W."/>
            <person name="Bailey B.A."/>
        </authorList>
    </citation>
    <scope>NUCLEOTIDE SEQUENCE [LARGE SCALE GENOMIC DNA]</scope>
    <source>
        <strain evidence="2">sbr112.9</strain>
    </source>
</reference>
<keyword evidence="2" id="KW-1185">Reference proteome</keyword>
<comment type="caution">
    <text evidence="1">The sequence shown here is derived from an EMBL/GenBank/DDBJ whole genome shotgun (WGS) entry which is preliminary data.</text>
</comment>